<dbReference type="GO" id="GO:0016746">
    <property type="term" value="F:acyltransferase activity"/>
    <property type="evidence" value="ECO:0007669"/>
    <property type="project" value="UniProtKB-KW"/>
</dbReference>
<evidence type="ECO:0000256" key="1">
    <source>
        <dbReference type="ARBA" id="ARBA00007274"/>
    </source>
</evidence>
<accession>A0A6N3Z228</accession>
<dbReference type="InterPro" id="IPR001451">
    <property type="entry name" value="Hexapep"/>
</dbReference>
<evidence type="ECO:0000313" key="6">
    <source>
        <dbReference type="Proteomes" id="UP000435323"/>
    </source>
</evidence>
<dbReference type="Gene3D" id="2.160.10.10">
    <property type="entry name" value="Hexapeptide repeat proteins"/>
    <property type="match status" value="1"/>
</dbReference>
<evidence type="ECO:0000313" key="5">
    <source>
        <dbReference type="EMBL" id="MUK45184.1"/>
    </source>
</evidence>
<dbReference type="SUPFAM" id="SSF51161">
    <property type="entry name" value="Trimeric LpxA-like enzymes"/>
    <property type="match status" value="1"/>
</dbReference>
<keyword evidence="3" id="KW-0677">Repeat</keyword>
<comment type="caution">
    <text evidence="5">The sequence shown here is derived from an EMBL/GenBank/DDBJ whole genome shotgun (WGS) entry which is preliminary data.</text>
</comment>
<dbReference type="InterPro" id="IPR011004">
    <property type="entry name" value="Trimer_LpxA-like_sf"/>
</dbReference>
<evidence type="ECO:0000256" key="4">
    <source>
        <dbReference type="ARBA" id="ARBA00023315"/>
    </source>
</evidence>
<comment type="similarity">
    <text evidence="1">Belongs to the transferase hexapeptide repeat family.</text>
</comment>
<keyword evidence="4" id="KW-0012">Acyltransferase</keyword>
<dbReference type="RefSeq" id="WP_155657636.1">
    <property type="nucleotide sequence ID" value="NZ_WOBO01000005.1"/>
</dbReference>
<dbReference type="PANTHER" id="PTHR43300">
    <property type="entry name" value="ACETYLTRANSFERASE"/>
    <property type="match status" value="1"/>
</dbReference>
<gene>
    <name evidence="5" type="ORF">GNP77_07280</name>
</gene>
<dbReference type="EMBL" id="WOBO01000005">
    <property type="protein sequence ID" value="MUK45184.1"/>
    <property type="molecule type" value="Genomic_DNA"/>
</dbReference>
<dbReference type="PROSITE" id="PS00101">
    <property type="entry name" value="HEXAPEP_TRANSFERASES"/>
    <property type="match status" value="1"/>
</dbReference>
<evidence type="ECO:0000256" key="2">
    <source>
        <dbReference type="ARBA" id="ARBA00022679"/>
    </source>
</evidence>
<dbReference type="InterPro" id="IPR050179">
    <property type="entry name" value="Trans_hexapeptide_repeat"/>
</dbReference>
<keyword evidence="2 5" id="KW-0808">Transferase</keyword>
<proteinExistence type="inferred from homology"/>
<evidence type="ECO:0000256" key="3">
    <source>
        <dbReference type="ARBA" id="ARBA00022737"/>
    </source>
</evidence>
<dbReference type="AlphaFoldDB" id="A0A6N3Z228"/>
<reference evidence="5 6" key="1">
    <citation type="submission" date="2019-11" db="EMBL/GenBank/DDBJ databases">
        <title>Using colonization assays and comparative genomics to discover symbiosis behaviors and factors in Vibrio fischeri.</title>
        <authorList>
            <person name="Bongrand C."/>
            <person name="Moriano-Gutierrez S."/>
            <person name="Arevalo P."/>
            <person name="Mcfall-Ngai M."/>
            <person name="Visick K."/>
            <person name="Polz M.F."/>
            <person name="Ruby E.G."/>
        </authorList>
    </citation>
    <scope>NUCLEOTIDE SEQUENCE [LARGE SCALE GENOMIC DNA]</scope>
    <source>
        <strain evidence="6">emors.3.2</strain>
    </source>
</reference>
<dbReference type="Pfam" id="PF00132">
    <property type="entry name" value="Hexapep"/>
    <property type="match status" value="1"/>
</dbReference>
<dbReference type="InterPro" id="IPR018357">
    <property type="entry name" value="Hexapep_transf_CS"/>
</dbReference>
<name>A0A6N3Z228_ALIFS</name>
<dbReference type="Proteomes" id="UP000435323">
    <property type="component" value="Unassembled WGS sequence"/>
</dbReference>
<sequence length="236" mass="27053">MFKRVTFGFRIRKQLKNNRVTLPPRLSLFQRVRLPSSLKIEENVAFRAGYLLWSMGAYSYSYSQLERSTIVGRYCSIAKDVTILGYQHPLHRFTTSTVTYSNDEFALSGLQQGSLKENKDYVPQPIIIKNDVWIGANVVLKPGITIGNGAVIAANAVVTKDVPDYAIVGGIPSKIIKYRFKEEVINDLLDIKWWEYDFLDFQSIPLDSDINDFIRDFKQLVDSNSIKKYHPKTFTI</sequence>
<dbReference type="PANTHER" id="PTHR43300:SF11">
    <property type="entry name" value="ACETYLTRANSFERASE RV3034C-RELATED"/>
    <property type="match status" value="1"/>
</dbReference>
<organism evidence="5 6">
    <name type="scientific">Aliivibrio fischeri</name>
    <name type="common">Vibrio fischeri</name>
    <dbReference type="NCBI Taxonomy" id="668"/>
    <lineage>
        <taxon>Bacteria</taxon>
        <taxon>Pseudomonadati</taxon>
        <taxon>Pseudomonadota</taxon>
        <taxon>Gammaproteobacteria</taxon>
        <taxon>Vibrionales</taxon>
        <taxon>Vibrionaceae</taxon>
        <taxon>Aliivibrio</taxon>
    </lineage>
</organism>
<dbReference type="CDD" id="cd03349">
    <property type="entry name" value="LbH_XAT"/>
    <property type="match status" value="1"/>
</dbReference>
<protein>
    <submittedName>
        <fullName evidence="5">Antibiotic acetyltransferase</fullName>
    </submittedName>
</protein>